<sequence>MAAGGVFWWCALGLVASSARVRGWGVGAGARRAPLSSDARAATFGRPRAPRSASPVALFGLFGGKGKEAELTDEQIAEKYGLQIARFDVLPYPAGSPAAAGLPDSSPGAYQLRRYQPMAVVECAYEKRPEGYTLLDGYTQGGENELGLPMPRTAPCMMLPCASPAKLMRYVLPSPHTPRDATTAAVPPPAPTCDLLRTRQLPATAYAVKRFSGYGTPDIVFGLRDALKAALARDGIALVAGCDEGLVLAQYNELFSLPWRRDNEVWLPVEL</sequence>
<dbReference type="Gene3D" id="3.20.80.10">
    <property type="entry name" value="Regulatory factor, effector binding domain"/>
    <property type="match status" value="1"/>
</dbReference>
<dbReference type="EMBL" id="JAGTXO010000007">
    <property type="protein sequence ID" value="KAG8466512.1"/>
    <property type="molecule type" value="Genomic_DNA"/>
</dbReference>
<dbReference type="SUPFAM" id="SSF55136">
    <property type="entry name" value="Probable bacterial effector-binding domain"/>
    <property type="match status" value="1"/>
</dbReference>
<proteinExistence type="inferred from homology"/>
<dbReference type="Proteomes" id="UP000751190">
    <property type="component" value="Unassembled WGS sequence"/>
</dbReference>
<evidence type="ECO:0000256" key="1">
    <source>
        <dbReference type="ARBA" id="ARBA00009817"/>
    </source>
</evidence>
<name>A0A8J5XM03_DIALT</name>
<dbReference type="PANTHER" id="PTHR11220">
    <property type="entry name" value="HEME-BINDING PROTEIN-RELATED"/>
    <property type="match status" value="1"/>
</dbReference>
<comment type="similarity">
    <text evidence="1">Belongs to the HEBP family.</text>
</comment>
<reference evidence="3" key="1">
    <citation type="submission" date="2021-05" db="EMBL/GenBank/DDBJ databases">
        <title>The genome of the haptophyte Pavlova lutheri (Diacronema luteri, Pavlovales) - a model for lipid biosynthesis in eukaryotic algae.</title>
        <authorList>
            <person name="Hulatt C.J."/>
            <person name="Posewitz M.C."/>
        </authorList>
    </citation>
    <scope>NUCLEOTIDE SEQUENCE</scope>
    <source>
        <strain evidence="3">NIVA-4/92</strain>
    </source>
</reference>
<dbReference type="Pfam" id="PF04832">
    <property type="entry name" value="SOUL"/>
    <property type="match status" value="1"/>
</dbReference>
<evidence type="ECO:0008006" key="5">
    <source>
        <dbReference type="Google" id="ProtNLM"/>
    </source>
</evidence>
<protein>
    <recommendedName>
        <fullName evidence="5">SOUL heme-binding protein</fullName>
    </recommendedName>
</protein>
<dbReference type="OrthoDB" id="44820at2759"/>
<keyword evidence="2" id="KW-0732">Signal</keyword>
<dbReference type="InterPro" id="IPR006917">
    <property type="entry name" value="SOUL_heme-bd"/>
</dbReference>
<comment type="caution">
    <text evidence="3">The sequence shown here is derived from an EMBL/GenBank/DDBJ whole genome shotgun (WGS) entry which is preliminary data.</text>
</comment>
<evidence type="ECO:0000313" key="3">
    <source>
        <dbReference type="EMBL" id="KAG8466512.1"/>
    </source>
</evidence>
<dbReference type="PANTHER" id="PTHR11220:SF58">
    <property type="entry name" value="SOUL HEME-BINDING FAMILY PROTEIN"/>
    <property type="match status" value="1"/>
</dbReference>
<evidence type="ECO:0000313" key="4">
    <source>
        <dbReference type="Proteomes" id="UP000751190"/>
    </source>
</evidence>
<accession>A0A8J5XM03</accession>
<dbReference type="AlphaFoldDB" id="A0A8J5XM03"/>
<feature type="chain" id="PRO_5035152372" description="SOUL heme-binding protein" evidence="2">
    <location>
        <begin position="24"/>
        <end position="271"/>
    </location>
</feature>
<organism evidence="3 4">
    <name type="scientific">Diacronema lutheri</name>
    <name type="common">Unicellular marine alga</name>
    <name type="synonym">Monochrysis lutheri</name>
    <dbReference type="NCBI Taxonomy" id="2081491"/>
    <lineage>
        <taxon>Eukaryota</taxon>
        <taxon>Haptista</taxon>
        <taxon>Haptophyta</taxon>
        <taxon>Pavlovophyceae</taxon>
        <taxon>Pavlovales</taxon>
        <taxon>Pavlovaceae</taxon>
        <taxon>Diacronema</taxon>
    </lineage>
</organism>
<evidence type="ECO:0000256" key="2">
    <source>
        <dbReference type="SAM" id="SignalP"/>
    </source>
</evidence>
<dbReference type="InterPro" id="IPR011256">
    <property type="entry name" value="Reg_factor_effector_dom_sf"/>
</dbReference>
<feature type="signal peptide" evidence="2">
    <location>
        <begin position="1"/>
        <end position="23"/>
    </location>
</feature>
<gene>
    <name evidence="3" type="ORF">KFE25_007891</name>
</gene>
<keyword evidence="4" id="KW-1185">Reference proteome</keyword>